<dbReference type="AlphaFoldDB" id="A0A4C1U8S2"/>
<evidence type="ECO:0000313" key="1">
    <source>
        <dbReference type="EMBL" id="GBP22334.1"/>
    </source>
</evidence>
<dbReference type="EMBL" id="BGZK01000139">
    <property type="protein sequence ID" value="GBP22334.1"/>
    <property type="molecule type" value="Genomic_DNA"/>
</dbReference>
<reference evidence="1 2" key="1">
    <citation type="journal article" date="2019" name="Commun. Biol.">
        <title>The bagworm genome reveals a unique fibroin gene that provides high tensile strength.</title>
        <authorList>
            <person name="Kono N."/>
            <person name="Nakamura H."/>
            <person name="Ohtoshi R."/>
            <person name="Tomita M."/>
            <person name="Numata K."/>
            <person name="Arakawa K."/>
        </authorList>
    </citation>
    <scope>NUCLEOTIDE SEQUENCE [LARGE SCALE GENOMIC DNA]</scope>
</reference>
<name>A0A4C1U8S2_EUMVA</name>
<comment type="caution">
    <text evidence="1">The sequence shown here is derived from an EMBL/GenBank/DDBJ whole genome shotgun (WGS) entry which is preliminary data.</text>
</comment>
<protein>
    <submittedName>
        <fullName evidence="1">Uncharacterized protein</fullName>
    </submittedName>
</protein>
<sequence>MTRPAVTRTTTSRAGFKIRTAKRNLGTRQWCSQHGCTRGGYRSATPKIQAAVTQSATILRILIGGKTDVRLRFFCCVYFWEYTIHDRAHSYVTPKWVAPGAGRPRRRPIATLLAGSRLTEQPASASQKILSICVCGMSLQQDSVCDQDMEILRYCYCIKHIPRNDNAPRTQYRRKDITDLKRSTYGSGSGQATLLVELVTAGEERFPNGDHGVHATAWASLLFHGSVADLGSRAIINYMWSRSTHRRNLEGGLFPAVNAQCPKRRNHASKALR</sequence>
<evidence type="ECO:0000313" key="2">
    <source>
        <dbReference type="Proteomes" id="UP000299102"/>
    </source>
</evidence>
<accession>A0A4C1U8S2</accession>
<gene>
    <name evidence="1" type="ORF">EVAR_11849_1</name>
</gene>
<proteinExistence type="predicted"/>
<organism evidence="1 2">
    <name type="scientific">Eumeta variegata</name>
    <name type="common">Bagworm moth</name>
    <name type="synonym">Eumeta japonica</name>
    <dbReference type="NCBI Taxonomy" id="151549"/>
    <lineage>
        <taxon>Eukaryota</taxon>
        <taxon>Metazoa</taxon>
        <taxon>Ecdysozoa</taxon>
        <taxon>Arthropoda</taxon>
        <taxon>Hexapoda</taxon>
        <taxon>Insecta</taxon>
        <taxon>Pterygota</taxon>
        <taxon>Neoptera</taxon>
        <taxon>Endopterygota</taxon>
        <taxon>Lepidoptera</taxon>
        <taxon>Glossata</taxon>
        <taxon>Ditrysia</taxon>
        <taxon>Tineoidea</taxon>
        <taxon>Psychidae</taxon>
        <taxon>Oiketicinae</taxon>
        <taxon>Eumeta</taxon>
    </lineage>
</organism>
<dbReference type="Proteomes" id="UP000299102">
    <property type="component" value="Unassembled WGS sequence"/>
</dbReference>
<keyword evidence="2" id="KW-1185">Reference proteome</keyword>